<name>A0ABU2FHG7_9EURY</name>
<keyword evidence="4" id="KW-1185">Reference proteome</keyword>
<dbReference type="Proteomes" id="UP001259659">
    <property type="component" value="Unassembled WGS sequence"/>
</dbReference>
<organism evidence="3 4">
    <name type="scientific">Haloarcula saliterrae</name>
    <dbReference type="NCBI Taxonomy" id="2950534"/>
    <lineage>
        <taxon>Archaea</taxon>
        <taxon>Methanobacteriati</taxon>
        <taxon>Methanobacteriota</taxon>
        <taxon>Stenosarchaea group</taxon>
        <taxon>Halobacteria</taxon>
        <taxon>Halobacteriales</taxon>
        <taxon>Haloarculaceae</taxon>
        <taxon>Haloarcula</taxon>
    </lineage>
</organism>
<sequence>MSADSDEAGDSLLPEPLRSVTPSSRTRPNESMDAIGWGMLLGLLVLLFPLLPFILIVWLISKATEALTPS</sequence>
<keyword evidence="2" id="KW-0472">Membrane</keyword>
<dbReference type="Pfam" id="PF24379">
    <property type="entry name" value="DUF7535"/>
    <property type="match status" value="1"/>
</dbReference>
<dbReference type="EMBL" id="JAMQON010000007">
    <property type="protein sequence ID" value="MDS0261692.1"/>
    <property type="molecule type" value="Genomic_DNA"/>
</dbReference>
<evidence type="ECO:0000256" key="2">
    <source>
        <dbReference type="SAM" id="Phobius"/>
    </source>
</evidence>
<dbReference type="RefSeq" id="WP_310921604.1">
    <property type="nucleotide sequence ID" value="NZ_JAMQON010000007.1"/>
</dbReference>
<dbReference type="InterPro" id="IPR055957">
    <property type="entry name" value="DUF7535"/>
</dbReference>
<evidence type="ECO:0000313" key="3">
    <source>
        <dbReference type="EMBL" id="MDS0261692.1"/>
    </source>
</evidence>
<gene>
    <name evidence="3" type="ORF">NDI56_20005</name>
</gene>
<accession>A0ABU2FHG7</accession>
<keyword evidence="2" id="KW-0812">Transmembrane</keyword>
<feature type="transmembrane region" description="Helical" evidence="2">
    <location>
        <begin position="34"/>
        <end position="60"/>
    </location>
</feature>
<reference evidence="3 4" key="1">
    <citation type="submission" date="2022-06" db="EMBL/GenBank/DDBJ databases">
        <title>Haloarcula sp. a new haloarchaeum isolate from saline soil.</title>
        <authorList>
            <person name="Strakova D."/>
            <person name="Galisteo C."/>
            <person name="Sanchez-Porro C."/>
            <person name="Ventosa A."/>
        </authorList>
    </citation>
    <scope>NUCLEOTIDE SEQUENCE [LARGE SCALE GENOMIC DNA]</scope>
    <source>
        <strain evidence="3 4">S1CR25-12</strain>
    </source>
</reference>
<comment type="caution">
    <text evidence="3">The sequence shown here is derived from an EMBL/GenBank/DDBJ whole genome shotgun (WGS) entry which is preliminary data.</text>
</comment>
<evidence type="ECO:0000256" key="1">
    <source>
        <dbReference type="SAM" id="MobiDB-lite"/>
    </source>
</evidence>
<protein>
    <submittedName>
        <fullName evidence="3">Uncharacterized protein</fullName>
    </submittedName>
</protein>
<evidence type="ECO:0000313" key="4">
    <source>
        <dbReference type="Proteomes" id="UP001259659"/>
    </source>
</evidence>
<proteinExistence type="predicted"/>
<feature type="region of interest" description="Disordered" evidence="1">
    <location>
        <begin position="1"/>
        <end position="30"/>
    </location>
</feature>
<keyword evidence="2" id="KW-1133">Transmembrane helix</keyword>